<dbReference type="RefSeq" id="WP_246414588.1">
    <property type="nucleotide sequence ID" value="NZ_JACIJM010000004.1"/>
</dbReference>
<dbReference type="Pfam" id="PF11014">
    <property type="entry name" value="DUF2852"/>
    <property type="match status" value="1"/>
</dbReference>
<evidence type="ECO:0000313" key="2">
    <source>
        <dbReference type="EMBL" id="MBB5722022.1"/>
    </source>
</evidence>
<name>A0A7W9BK43_9RHOB</name>
<accession>A0A7W9BK43</accession>
<evidence type="ECO:0000313" key="3">
    <source>
        <dbReference type="Proteomes" id="UP000535415"/>
    </source>
</evidence>
<gene>
    <name evidence="2" type="ORF">FHS72_001646</name>
</gene>
<dbReference type="InterPro" id="IPR021273">
    <property type="entry name" value="DUF2852"/>
</dbReference>
<organism evidence="2 3">
    <name type="scientific">Yoonia ponticola</name>
    <dbReference type="NCBI Taxonomy" id="1524255"/>
    <lineage>
        <taxon>Bacteria</taxon>
        <taxon>Pseudomonadati</taxon>
        <taxon>Pseudomonadota</taxon>
        <taxon>Alphaproteobacteria</taxon>
        <taxon>Rhodobacterales</taxon>
        <taxon>Paracoccaceae</taxon>
        <taxon>Yoonia</taxon>
    </lineage>
</organism>
<evidence type="ECO:0000256" key="1">
    <source>
        <dbReference type="SAM" id="Phobius"/>
    </source>
</evidence>
<sequence>MKHSHPTSQGMPLSVQILSTLLFASFAIAVTVVALNMFWPAGVALAVILGWRGGFAPGLAPNIDPAALGDAVKSLSPEATQRRSGNASFDRYRGEMLERLEHEQENFEDFLARLRTAKDSTEFDQFMDDRAGRAPSAP</sequence>
<feature type="transmembrane region" description="Helical" evidence="1">
    <location>
        <begin position="20"/>
        <end position="49"/>
    </location>
</feature>
<evidence type="ECO:0008006" key="4">
    <source>
        <dbReference type="Google" id="ProtNLM"/>
    </source>
</evidence>
<keyword evidence="3" id="KW-1185">Reference proteome</keyword>
<keyword evidence="1" id="KW-0472">Membrane</keyword>
<protein>
    <recommendedName>
        <fullName evidence="4">DUF2852 domain-containing protein</fullName>
    </recommendedName>
</protein>
<dbReference type="AlphaFoldDB" id="A0A7W9BK43"/>
<dbReference type="EMBL" id="JACIJM010000004">
    <property type="protein sequence ID" value="MBB5722022.1"/>
    <property type="molecule type" value="Genomic_DNA"/>
</dbReference>
<keyword evidence="1" id="KW-1133">Transmembrane helix</keyword>
<keyword evidence="1" id="KW-0812">Transmembrane</keyword>
<comment type="caution">
    <text evidence="2">The sequence shown here is derived from an EMBL/GenBank/DDBJ whole genome shotgun (WGS) entry which is preliminary data.</text>
</comment>
<dbReference type="Proteomes" id="UP000535415">
    <property type="component" value="Unassembled WGS sequence"/>
</dbReference>
<reference evidence="2 3" key="1">
    <citation type="submission" date="2020-08" db="EMBL/GenBank/DDBJ databases">
        <title>Genomic Encyclopedia of Type Strains, Phase IV (KMG-IV): sequencing the most valuable type-strain genomes for metagenomic binning, comparative biology and taxonomic classification.</title>
        <authorList>
            <person name="Goeker M."/>
        </authorList>
    </citation>
    <scope>NUCLEOTIDE SEQUENCE [LARGE SCALE GENOMIC DNA]</scope>
    <source>
        <strain evidence="2 3">DSM 101064</strain>
    </source>
</reference>
<proteinExistence type="predicted"/>